<dbReference type="Pfam" id="PF05199">
    <property type="entry name" value="GMC_oxred_C"/>
    <property type="match status" value="1"/>
</dbReference>
<dbReference type="RefSeq" id="WP_166228448.1">
    <property type="nucleotide sequence ID" value="NZ_CP049989.1"/>
</dbReference>
<dbReference type="InterPro" id="IPR012132">
    <property type="entry name" value="GMC_OxRdtase"/>
</dbReference>
<dbReference type="InterPro" id="IPR000172">
    <property type="entry name" value="GMC_OxRdtase_N"/>
</dbReference>
<name>A0A6G8IJW6_9BURK</name>
<organism evidence="8 9">
    <name type="scientific">Hydrogenophaga crocea</name>
    <dbReference type="NCBI Taxonomy" id="2716225"/>
    <lineage>
        <taxon>Bacteria</taxon>
        <taxon>Pseudomonadati</taxon>
        <taxon>Pseudomonadota</taxon>
        <taxon>Betaproteobacteria</taxon>
        <taxon>Burkholderiales</taxon>
        <taxon>Comamonadaceae</taxon>
        <taxon>Hydrogenophaga</taxon>
    </lineage>
</organism>
<dbReference type="InterPro" id="IPR036188">
    <property type="entry name" value="FAD/NAD-bd_sf"/>
</dbReference>
<dbReference type="PIRSF" id="PIRSF000137">
    <property type="entry name" value="Alcohol_oxidase"/>
    <property type="match status" value="1"/>
</dbReference>
<evidence type="ECO:0000256" key="5">
    <source>
        <dbReference type="PIRSR" id="PIRSR000137-2"/>
    </source>
</evidence>
<dbReference type="Pfam" id="PF00732">
    <property type="entry name" value="GMC_oxred_N"/>
    <property type="match status" value="1"/>
</dbReference>
<feature type="binding site" evidence="5">
    <location>
        <position position="221"/>
    </location>
    <ligand>
        <name>FAD</name>
        <dbReference type="ChEBI" id="CHEBI:57692"/>
    </ligand>
</feature>
<feature type="domain" description="Glucose-methanol-choline oxidoreductase N-terminal" evidence="7">
    <location>
        <begin position="84"/>
        <end position="107"/>
    </location>
</feature>
<proteinExistence type="inferred from homology"/>
<dbReference type="KEGG" id="hcz:G9Q37_15215"/>
<dbReference type="AlphaFoldDB" id="A0A6G8IJW6"/>
<dbReference type="GO" id="GO:0050660">
    <property type="term" value="F:flavin adenine dinucleotide binding"/>
    <property type="evidence" value="ECO:0007669"/>
    <property type="project" value="InterPro"/>
</dbReference>
<dbReference type="PROSITE" id="PS51257">
    <property type="entry name" value="PROKAR_LIPOPROTEIN"/>
    <property type="match status" value="1"/>
</dbReference>
<feature type="binding site" evidence="5">
    <location>
        <position position="86"/>
    </location>
    <ligand>
        <name>FAD</name>
        <dbReference type="ChEBI" id="CHEBI:57692"/>
    </ligand>
</feature>
<sequence>MESLGRFDHVIVGAGSAGCVLANRLSADPAVRVALIEAGETDWYPWIHIPIGYFYTINNPRTDWCYTAEPDANLAGRGIKYPRGRVLGGSSSINAMVYIRGQAADFDGWAAMGNRGWSWSEVLPYFKRSEDHHRGASAAHGSGGELRVEGLRAGWEVLDAFCDAAVQCGIPRSDDFNTGDNEGVGYFEVTQKRGVRMSTARAFLKPARQRPNLTVFTRTQVLRVAFEGRRATGLVVRRGGQDLRIEAAREVILSGGTIGSAQVLQLSGVGDAQALQRLGIPSVQHLPGVGANLQDHIAARTMLRVKDTVTLNQQASSLWGKALMGLDYALRRRGPLTIPPALVNAFVRSDPSQPTPDLQFVCYPITYDKLGDPPHAFPGFTAGVCMLHPESRGSVRLKSPDPLAAPAIQLNFLDTERDCRTVVKGLRMLREVCQAPAMQRFAPEEFLPGHQVQGDDELLDGIRKMAGTIFHPVGTCRMGQDDQAVVDERLRVHGVQGLRVVDASIMPRIISGNTNATAIMIGEKGADMIREDARR</sequence>
<dbReference type="SUPFAM" id="SSF51905">
    <property type="entry name" value="FAD/NAD(P)-binding domain"/>
    <property type="match status" value="1"/>
</dbReference>
<keyword evidence="4 5" id="KW-0274">FAD</keyword>
<dbReference type="Gene3D" id="3.50.50.60">
    <property type="entry name" value="FAD/NAD(P)-binding domain"/>
    <property type="match status" value="1"/>
</dbReference>
<evidence type="ECO:0000259" key="7">
    <source>
        <dbReference type="PROSITE" id="PS00623"/>
    </source>
</evidence>
<evidence type="ECO:0000256" key="4">
    <source>
        <dbReference type="ARBA" id="ARBA00022827"/>
    </source>
</evidence>
<evidence type="ECO:0000313" key="8">
    <source>
        <dbReference type="EMBL" id="QIM53409.1"/>
    </source>
</evidence>
<dbReference type="Gene3D" id="3.30.560.10">
    <property type="entry name" value="Glucose Oxidase, domain 3"/>
    <property type="match status" value="1"/>
</dbReference>
<evidence type="ECO:0000313" key="9">
    <source>
        <dbReference type="Proteomes" id="UP000503162"/>
    </source>
</evidence>
<protein>
    <submittedName>
        <fullName evidence="8">FAD-binding protein</fullName>
    </submittedName>
</protein>
<dbReference type="SUPFAM" id="SSF54373">
    <property type="entry name" value="FAD-linked reductases, C-terminal domain"/>
    <property type="match status" value="1"/>
</dbReference>
<dbReference type="GO" id="GO:0016614">
    <property type="term" value="F:oxidoreductase activity, acting on CH-OH group of donors"/>
    <property type="evidence" value="ECO:0007669"/>
    <property type="project" value="InterPro"/>
</dbReference>
<keyword evidence="3 6" id="KW-0285">Flavoprotein</keyword>
<evidence type="ECO:0000256" key="6">
    <source>
        <dbReference type="RuleBase" id="RU003968"/>
    </source>
</evidence>
<accession>A0A6G8IJW6</accession>
<dbReference type="PANTHER" id="PTHR11552:SF147">
    <property type="entry name" value="CHOLINE DEHYDROGENASE, MITOCHONDRIAL"/>
    <property type="match status" value="1"/>
</dbReference>
<reference evidence="8 9" key="1">
    <citation type="submission" date="2020-03" db="EMBL/GenBank/DDBJ databases">
        <title>Hydrogenophaga sp. nov. isolated from cyanobacterial mat.</title>
        <authorList>
            <person name="Thorat V."/>
            <person name="Kirdat K."/>
            <person name="Tiwarekar B."/>
            <person name="Costa E.D."/>
            <person name="Yadav A."/>
        </authorList>
    </citation>
    <scope>NUCLEOTIDE SEQUENCE [LARGE SCALE GENOMIC DNA]</scope>
    <source>
        <strain evidence="8 9">BA0156</strain>
    </source>
</reference>
<evidence type="ECO:0000256" key="3">
    <source>
        <dbReference type="ARBA" id="ARBA00022630"/>
    </source>
</evidence>
<comment type="similarity">
    <text evidence="2 6">Belongs to the GMC oxidoreductase family.</text>
</comment>
<dbReference type="PANTHER" id="PTHR11552">
    <property type="entry name" value="GLUCOSE-METHANOL-CHOLINE GMC OXIDOREDUCTASE"/>
    <property type="match status" value="1"/>
</dbReference>
<keyword evidence="9" id="KW-1185">Reference proteome</keyword>
<dbReference type="Proteomes" id="UP000503162">
    <property type="component" value="Chromosome"/>
</dbReference>
<evidence type="ECO:0000256" key="2">
    <source>
        <dbReference type="ARBA" id="ARBA00010790"/>
    </source>
</evidence>
<feature type="binding site" evidence="5">
    <location>
        <begin position="94"/>
        <end position="97"/>
    </location>
    <ligand>
        <name>FAD</name>
        <dbReference type="ChEBI" id="CHEBI:57692"/>
    </ligand>
</feature>
<dbReference type="EMBL" id="CP049989">
    <property type="protein sequence ID" value="QIM53409.1"/>
    <property type="molecule type" value="Genomic_DNA"/>
</dbReference>
<comment type="cofactor">
    <cofactor evidence="1 5">
        <name>FAD</name>
        <dbReference type="ChEBI" id="CHEBI:57692"/>
    </cofactor>
</comment>
<dbReference type="InterPro" id="IPR007867">
    <property type="entry name" value="GMC_OxRtase_C"/>
</dbReference>
<gene>
    <name evidence="8" type="ORF">G9Q37_15215</name>
</gene>
<evidence type="ECO:0000256" key="1">
    <source>
        <dbReference type="ARBA" id="ARBA00001974"/>
    </source>
</evidence>
<dbReference type="PROSITE" id="PS00623">
    <property type="entry name" value="GMC_OXRED_1"/>
    <property type="match status" value="1"/>
</dbReference>